<dbReference type="Pfam" id="PF13302">
    <property type="entry name" value="Acetyltransf_3"/>
    <property type="match status" value="1"/>
</dbReference>
<dbReference type="InterPro" id="IPR000182">
    <property type="entry name" value="GNAT_dom"/>
</dbReference>
<evidence type="ECO:0000313" key="2">
    <source>
        <dbReference type="EMBL" id="UYF70758.1"/>
    </source>
</evidence>
<accession>A0AA46NTI6</accession>
<name>A0AA46NTI6_9GAMM</name>
<dbReference type="PROSITE" id="PS51186">
    <property type="entry name" value="GNAT"/>
    <property type="match status" value="1"/>
</dbReference>
<dbReference type="InterPro" id="IPR051531">
    <property type="entry name" value="N-acetyltransferase"/>
</dbReference>
<organism evidence="2 3">
    <name type="scientific">Acinetobacter ursingii</name>
    <dbReference type="NCBI Taxonomy" id="108980"/>
    <lineage>
        <taxon>Bacteria</taxon>
        <taxon>Pseudomonadati</taxon>
        <taxon>Pseudomonadota</taxon>
        <taxon>Gammaproteobacteria</taxon>
        <taxon>Moraxellales</taxon>
        <taxon>Moraxellaceae</taxon>
        <taxon>Acinetobacter</taxon>
    </lineage>
</organism>
<reference evidence="2" key="1">
    <citation type="journal article" date="2022" name="J Glob Antimicrob Resist">
        <title>Comparative analysis of IMP-4- and OXA-58-containing plasmids of three carbapenemase-producing Acinetobacter ursingii strains in the Netherlands.</title>
        <authorList>
            <person name="Hendrickx A.P.A."/>
            <person name="Schade R.P."/>
            <person name="Landman F."/>
            <person name="Bosch T."/>
            <person name="Schouls L.M."/>
            <person name="van Dijk K."/>
        </authorList>
    </citation>
    <scope>NUCLEOTIDE SEQUENCE</scope>
    <source>
        <strain evidence="2">RIVM_C010559</strain>
    </source>
</reference>
<dbReference type="RefSeq" id="WP_263512160.1">
    <property type="nucleotide sequence ID" value="NZ_CP089051.1"/>
</dbReference>
<protein>
    <submittedName>
        <fullName evidence="2">GNAT family N-acetyltransferase</fullName>
    </submittedName>
</protein>
<dbReference type="SUPFAM" id="SSF55729">
    <property type="entry name" value="Acyl-CoA N-acyltransferases (Nat)"/>
    <property type="match status" value="1"/>
</dbReference>
<evidence type="ECO:0000313" key="3">
    <source>
        <dbReference type="Proteomes" id="UP001164064"/>
    </source>
</evidence>
<evidence type="ECO:0000259" key="1">
    <source>
        <dbReference type="PROSITE" id="PS51186"/>
    </source>
</evidence>
<dbReference type="PANTHER" id="PTHR43792:SF1">
    <property type="entry name" value="N-ACETYLTRANSFERASE DOMAIN-CONTAINING PROTEIN"/>
    <property type="match status" value="1"/>
</dbReference>
<dbReference type="Gene3D" id="3.40.630.30">
    <property type="match status" value="1"/>
</dbReference>
<dbReference type="Proteomes" id="UP001164064">
    <property type="component" value="Chromosome"/>
</dbReference>
<dbReference type="PANTHER" id="PTHR43792">
    <property type="entry name" value="GNAT FAMILY, PUTATIVE (AFU_ORTHOLOGUE AFUA_3G00765)-RELATED-RELATED"/>
    <property type="match status" value="1"/>
</dbReference>
<dbReference type="AlphaFoldDB" id="A0AA46NTI6"/>
<feature type="domain" description="N-acetyltransferase" evidence="1">
    <location>
        <begin position="14"/>
        <end position="182"/>
    </location>
</feature>
<proteinExistence type="predicted"/>
<dbReference type="EMBL" id="CP089051">
    <property type="protein sequence ID" value="UYF70758.1"/>
    <property type="molecule type" value="Genomic_DNA"/>
</dbReference>
<dbReference type="InterPro" id="IPR016181">
    <property type="entry name" value="Acyl_CoA_acyltransferase"/>
</dbReference>
<sequence>MNSGVSRTIETPRLILRPWRLETDLEPFFILNSDPQVMKYFPSPLTRAESDALALKIFELIEQQGWGFWAIELKETHHFIGFCGLHSQPDLFDFSPCVEIGWRLDKNYWEKGYAFEAAQAALNFAFTHLKLDAVVAFTAIQNKPSEKLMQRLGMSFQSTFKHPKLPEESPLQLHVLYKILSPQ</sequence>
<dbReference type="GO" id="GO:0016747">
    <property type="term" value="F:acyltransferase activity, transferring groups other than amino-acyl groups"/>
    <property type="evidence" value="ECO:0007669"/>
    <property type="project" value="InterPro"/>
</dbReference>
<gene>
    <name evidence="2" type="ORF">LSO60_10740</name>
</gene>